<dbReference type="GO" id="GO:0016192">
    <property type="term" value="P:vesicle-mediated transport"/>
    <property type="evidence" value="ECO:0007669"/>
    <property type="project" value="UniProtKB-KW"/>
</dbReference>
<proteinExistence type="inferred from homology"/>
<dbReference type="GO" id="GO:0005774">
    <property type="term" value="C:vacuolar membrane"/>
    <property type="evidence" value="ECO:0007669"/>
    <property type="project" value="TreeGrafter"/>
</dbReference>
<dbReference type="HOGENOM" id="CLU_063974_1_0_1"/>
<dbReference type="InterPro" id="IPR011990">
    <property type="entry name" value="TPR-like_helical_dom_sf"/>
</dbReference>
<name>A4RUL3_OSTLU</name>
<dbReference type="eggNOG" id="KOG1585">
    <property type="taxonomic scope" value="Eukaryota"/>
</dbReference>
<keyword evidence="5" id="KW-0653">Protein transport</keyword>
<dbReference type="GO" id="GO:0019905">
    <property type="term" value="F:syntaxin binding"/>
    <property type="evidence" value="ECO:0007669"/>
    <property type="project" value="TreeGrafter"/>
</dbReference>
<dbReference type="GO" id="GO:0005483">
    <property type="term" value="F:soluble NSF attachment protein activity"/>
    <property type="evidence" value="ECO:0007669"/>
    <property type="project" value="TreeGrafter"/>
</dbReference>
<dbReference type="KEGG" id="olu:OSTLU_30660"/>
<evidence type="ECO:0000313" key="11">
    <source>
        <dbReference type="Proteomes" id="UP000001568"/>
    </source>
</evidence>
<dbReference type="OrthoDB" id="9984275at2759"/>
<evidence type="ECO:0000313" key="10">
    <source>
        <dbReference type="EMBL" id="ABO95272.1"/>
    </source>
</evidence>
<evidence type="ECO:0000256" key="7">
    <source>
        <dbReference type="ARBA" id="ARBA00040047"/>
    </source>
</evidence>
<keyword evidence="3" id="KW-0813">Transport</keyword>
<dbReference type="PANTHER" id="PTHR13768">
    <property type="entry name" value="SOLUBLE NSF ATTACHMENT PROTEIN SNAP"/>
    <property type="match status" value="1"/>
</dbReference>
<evidence type="ECO:0000256" key="4">
    <source>
        <dbReference type="ARBA" id="ARBA00022892"/>
    </source>
</evidence>
<evidence type="ECO:0000256" key="3">
    <source>
        <dbReference type="ARBA" id="ARBA00022448"/>
    </source>
</evidence>
<dbReference type="OMA" id="ANRACCL"/>
<dbReference type="Gene3D" id="1.25.40.10">
    <property type="entry name" value="Tetratricopeptide repeat domain"/>
    <property type="match status" value="1"/>
</dbReference>
<evidence type="ECO:0000256" key="8">
    <source>
        <dbReference type="ARBA" id="ARBA00042485"/>
    </source>
</evidence>
<reference evidence="10 11" key="1">
    <citation type="journal article" date="2007" name="Proc. Natl. Acad. Sci. U.S.A.">
        <title>The tiny eukaryote Ostreococcus provides genomic insights into the paradox of plankton speciation.</title>
        <authorList>
            <person name="Palenik B."/>
            <person name="Grimwood J."/>
            <person name="Aerts A."/>
            <person name="Rouze P."/>
            <person name="Salamov A."/>
            <person name="Putnam N."/>
            <person name="Dupont C."/>
            <person name="Jorgensen R."/>
            <person name="Derelle E."/>
            <person name="Rombauts S."/>
            <person name="Zhou K."/>
            <person name="Otillar R."/>
            <person name="Merchant S.S."/>
            <person name="Podell S."/>
            <person name="Gaasterland T."/>
            <person name="Napoli C."/>
            <person name="Gendler K."/>
            <person name="Manuell A."/>
            <person name="Tai V."/>
            <person name="Vallon O."/>
            <person name="Piganeau G."/>
            <person name="Jancek S."/>
            <person name="Heijde M."/>
            <person name="Jabbari K."/>
            <person name="Bowler C."/>
            <person name="Lohr M."/>
            <person name="Robbens S."/>
            <person name="Werner G."/>
            <person name="Dubchak I."/>
            <person name="Pazour G.J."/>
            <person name="Ren Q."/>
            <person name="Paulsen I."/>
            <person name="Delwiche C."/>
            <person name="Schmutz J."/>
            <person name="Rokhsar D."/>
            <person name="Van de Peer Y."/>
            <person name="Moreau H."/>
            <person name="Grigoriev I.V."/>
        </authorList>
    </citation>
    <scope>NUCLEOTIDE SEQUENCE [LARGE SCALE GENOMIC DNA]</scope>
    <source>
        <strain evidence="10 11">CCE9901</strain>
    </source>
</reference>
<dbReference type="GeneID" id="5000666"/>
<dbReference type="AlphaFoldDB" id="A4RUL3"/>
<keyword evidence="4" id="KW-0931">ER-Golgi transport</keyword>
<evidence type="ECO:0000256" key="9">
    <source>
        <dbReference type="SAM" id="MobiDB-lite"/>
    </source>
</evidence>
<dbReference type="PANTHER" id="PTHR13768:SF2">
    <property type="entry name" value="GAMMA-SOLUBLE NSF ATTACHMENT PROTEIN"/>
    <property type="match status" value="1"/>
</dbReference>
<feature type="region of interest" description="Disordered" evidence="9">
    <location>
        <begin position="287"/>
        <end position="309"/>
    </location>
</feature>
<evidence type="ECO:0000256" key="5">
    <source>
        <dbReference type="ARBA" id="ARBA00022927"/>
    </source>
</evidence>
<keyword evidence="6" id="KW-0472">Membrane</keyword>
<dbReference type="EMBL" id="CP000583">
    <property type="protein sequence ID" value="ABO95272.1"/>
    <property type="molecule type" value="Genomic_DNA"/>
</dbReference>
<evidence type="ECO:0000256" key="1">
    <source>
        <dbReference type="ARBA" id="ARBA00004170"/>
    </source>
</evidence>
<evidence type="ECO:0000256" key="2">
    <source>
        <dbReference type="ARBA" id="ARBA00010050"/>
    </source>
</evidence>
<dbReference type="Gramene" id="ABO95272">
    <property type="protein sequence ID" value="ABO95272"/>
    <property type="gene ID" value="OSTLU_30660"/>
</dbReference>
<dbReference type="InterPro" id="IPR000744">
    <property type="entry name" value="NSF_attach"/>
</dbReference>
<dbReference type="Proteomes" id="UP000001568">
    <property type="component" value="Chromosome 3"/>
</dbReference>
<gene>
    <name evidence="10" type="ORF">OSTLU_30660</name>
</gene>
<protein>
    <recommendedName>
        <fullName evidence="7">Gamma-soluble NSF attachment protein</fullName>
    </recommendedName>
    <alternativeName>
        <fullName evidence="8">N-ethylmaleimide-sensitive factor attachment protein gamma</fullName>
    </alternativeName>
</protein>
<dbReference type="GO" id="GO:0006886">
    <property type="term" value="P:intracellular protein transport"/>
    <property type="evidence" value="ECO:0007669"/>
    <property type="project" value="InterPro"/>
</dbReference>
<comment type="subcellular location">
    <subcellularLocation>
        <location evidence="1">Membrane</location>
        <topology evidence="1">Peripheral membrane protein</topology>
    </subcellularLocation>
</comment>
<comment type="similarity">
    <text evidence="2">Belongs to the SNAP family.</text>
</comment>
<dbReference type="SUPFAM" id="SSF48452">
    <property type="entry name" value="TPR-like"/>
    <property type="match status" value="1"/>
</dbReference>
<accession>A4RUL3</accession>
<evidence type="ECO:0000256" key="6">
    <source>
        <dbReference type="ARBA" id="ARBA00023136"/>
    </source>
</evidence>
<dbReference type="STRING" id="436017.A4RUL3"/>
<dbReference type="Pfam" id="PF14938">
    <property type="entry name" value="SNAP"/>
    <property type="match status" value="1"/>
</dbReference>
<organism evidence="10 11">
    <name type="scientific">Ostreococcus lucimarinus (strain CCE9901)</name>
    <dbReference type="NCBI Taxonomy" id="436017"/>
    <lineage>
        <taxon>Eukaryota</taxon>
        <taxon>Viridiplantae</taxon>
        <taxon>Chlorophyta</taxon>
        <taxon>Mamiellophyceae</taxon>
        <taxon>Mamiellales</taxon>
        <taxon>Bathycoccaceae</taxon>
        <taxon>Ostreococcus</taxon>
    </lineage>
</organism>
<dbReference type="RefSeq" id="XP_001416979.1">
    <property type="nucleotide sequence ID" value="XM_001416942.1"/>
</dbReference>
<feature type="compositionally biased region" description="Acidic residues" evidence="9">
    <location>
        <begin position="299"/>
        <end position="309"/>
    </location>
</feature>
<keyword evidence="11" id="KW-1185">Reference proteome</keyword>
<dbReference type="GO" id="GO:0031201">
    <property type="term" value="C:SNARE complex"/>
    <property type="evidence" value="ECO:0007669"/>
    <property type="project" value="TreeGrafter"/>
</dbReference>
<sequence length="309" mass="33961">MSNTNEIYAKNLMKRADARMKPSLMRWKPNYDEAIELYEDAARAYRASNNFKMACEAEEKSADANVRLDNYWHAGKALERATELLTKCEPLDGGAVLQMAERANDAYVMANRTQVGAESLSRAARLLETSDTKTSAALLMLCVENLQEDGKDVYASDHHKQLGATLVRAERYQDAAEACVKYGASCARAGQMNSLAKAYLSAIIALLYDGDGVGAQATFNDVHELPGFDKSEERETAYRLLTAYRAADADKIKYAIEDSSCARFLDIVFSRLARKLPNPKHELGAVATKMGADLPTGDTTDEDAGDDLT</sequence>